<dbReference type="NCBIfam" id="TIGR00369">
    <property type="entry name" value="unchar_dom_1"/>
    <property type="match status" value="1"/>
</dbReference>
<evidence type="ECO:0000313" key="5">
    <source>
        <dbReference type="Proteomes" id="UP000648075"/>
    </source>
</evidence>
<dbReference type="Pfam" id="PF03061">
    <property type="entry name" value="4HBT"/>
    <property type="match status" value="1"/>
</dbReference>
<dbReference type="EMBL" id="BMZA01000009">
    <property type="protein sequence ID" value="GGZ08713.1"/>
    <property type="molecule type" value="Genomic_DNA"/>
</dbReference>
<comment type="similarity">
    <text evidence="1">Belongs to the thioesterase PaaI family.</text>
</comment>
<dbReference type="Proteomes" id="UP000648075">
    <property type="component" value="Unassembled WGS sequence"/>
</dbReference>
<keyword evidence="2" id="KW-0378">Hydrolase</keyword>
<dbReference type="InterPro" id="IPR003736">
    <property type="entry name" value="PAAI_dom"/>
</dbReference>
<protein>
    <recommendedName>
        <fullName evidence="3">Thioesterase domain-containing protein</fullName>
    </recommendedName>
</protein>
<comment type="caution">
    <text evidence="4">The sequence shown here is derived from an EMBL/GenBank/DDBJ whole genome shotgun (WGS) entry which is preliminary data.</text>
</comment>
<dbReference type="Gene3D" id="3.10.129.10">
    <property type="entry name" value="Hotdog Thioesterase"/>
    <property type="match status" value="1"/>
</dbReference>
<dbReference type="InterPro" id="IPR039298">
    <property type="entry name" value="ACOT13"/>
</dbReference>
<organism evidence="4 5">
    <name type="scientific">Novosphingobium colocasiae</name>
    <dbReference type="NCBI Taxonomy" id="1256513"/>
    <lineage>
        <taxon>Bacteria</taxon>
        <taxon>Pseudomonadati</taxon>
        <taxon>Pseudomonadota</taxon>
        <taxon>Alphaproteobacteria</taxon>
        <taxon>Sphingomonadales</taxon>
        <taxon>Sphingomonadaceae</taxon>
        <taxon>Novosphingobium</taxon>
    </lineage>
</organism>
<dbReference type="InterPro" id="IPR029069">
    <property type="entry name" value="HotDog_dom_sf"/>
</dbReference>
<dbReference type="RefSeq" id="WP_189621501.1">
    <property type="nucleotide sequence ID" value="NZ_BMZA01000009.1"/>
</dbReference>
<proteinExistence type="inferred from homology"/>
<feature type="domain" description="Thioesterase" evidence="3">
    <location>
        <begin position="52"/>
        <end position="127"/>
    </location>
</feature>
<evidence type="ECO:0000256" key="2">
    <source>
        <dbReference type="ARBA" id="ARBA00022801"/>
    </source>
</evidence>
<dbReference type="PANTHER" id="PTHR21660:SF1">
    <property type="entry name" value="ACYL-COENZYME A THIOESTERASE 13"/>
    <property type="match status" value="1"/>
</dbReference>
<dbReference type="PANTHER" id="PTHR21660">
    <property type="entry name" value="THIOESTERASE SUPERFAMILY MEMBER-RELATED"/>
    <property type="match status" value="1"/>
</dbReference>
<gene>
    <name evidence="4" type="ORF">GCM10011614_24530</name>
</gene>
<reference evidence="4" key="2">
    <citation type="submission" date="2020-09" db="EMBL/GenBank/DDBJ databases">
        <authorList>
            <person name="Sun Q."/>
            <person name="Kim S."/>
        </authorList>
    </citation>
    <scope>NUCLEOTIDE SEQUENCE</scope>
    <source>
        <strain evidence="4">KCTC 32255</strain>
    </source>
</reference>
<sequence length="144" mass="15325">MSDTLDPAIRQFITDRFYQPGFMTNFDTRIVTLEYGLCVIEMPASPLILQDQGFFHGGAIGALGDTAGGTVARTVLSYPGDVLALEYKVNFLRPGVGDKLVARASVLRKGRSAIITRVDIDCVTGGEAKLCAAMQQTVVPVGAG</sequence>
<name>A0A918UGK3_9SPHN</name>
<dbReference type="GO" id="GO:0047617">
    <property type="term" value="F:fatty acyl-CoA hydrolase activity"/>
    <property type="evidence" value="ECO:0007669"/>
    <property type="project" value="InterPro"/>
</dbReference>
<evidence type="ECO:0000256" key="1">
    <source>
        <dbReference type="ARBA" id="ARBA00008324"/>
    </source>
</evidence>
<dbReference type="CDD" id="cd03443">
    <property type="entry name" value="PaaI_thioesterase"/>
    <property type="match status" value="1"/>
</dbReference>
<dbReference type="SUPFAM" id="SSF54637">
    <property type="entry name" value="Thioesterase/thiol ester dehydrase-isomerase"/>
    <property type="match status" value="1"/>
</dbReference>
<accession>A0A918UGK3</accession>
<reference evidence="4" key="1">
    <citation type="journal article" date="2014" name="Int. J. Syst. Evol. Microbiol.">
        <title>Complete genome sequence of Corynebacterium casei LMG S-19264T (=DSM 44701T), isolated from a smear-ripened cheese.</title>
        <authorList>
            <consortium name="US DOE Joint Genome Institute (JGI-PGF)"/>
            <person name="Walter F."/>
            <person name="Albersmeier A."/>
            <person name="Kalinowski J."/>
            <person name="Ruckert C."/>
        </authorList>
    </citation>
    <scope>NUCLEOTIDE SEQUENCE</scope>
    <source>
        <strain evidence="4">KCTC 32255</strain>
    </source>
</reference>
<evidence type="ECO:0000313" key="4">
    <source>
        <dbReference type="EMBL" id="GGZ08713.1"/>
    </source>
</evidence>
<dbReference type="AlphaFoldDB" id="A0A918UGK3"/>
<keyword evidence="5" id="KW-1185">Reference proteome</keyword>
<evidence type="ECO:0000259" key="3">
    <source>
        <dbReference type="Pfam" id="PF03061"/>
    </source>
</evidence>
<dbReference type="InterPro" id="IPR006683">
    <property type="entry name" value="Thioestr_dom"/>
</dbReference>